<reference evidence="3" key="2">
    <citation type="submission" date="2019-06" db="EMBL/GenBank/DDBJ databases">
        <title>Genomics analysis of Aphanomyces spp. identifies a new class of oomycete effector associated with host adaptation.</title>
        <authorList>
            <person name="Gaulin E."/>
        </authorList>
    </citation>
    <scope>NUCLEOTIDE SEQUENCE</scope>
    <source>
        <strain evidence="3">CBS 578.67</strain>
    </source>
</reference>
<proteinExistence type="predicted"/>
<dbReference type="SUPFAM" id="SSF81296">
    <property type="entry name" value="E set domains"/>
    <property type="match status" value="1"/>
</dbReference>
<feature type="domain" description="IPT/TIG" evidence="2">
    <location>
        <begin position="859"/>
        <end position="939"/>
    </location>
</feature>
<dbReference type="Proteomes" id="UP000332933">
    <property type="component" value="Unassembled WGS sequence"/>
</dbReference>
<organism evidence="4 5">
    <name type="scientific">Aphanomyces stellatus</name>
    <dbReference type="NCBI Taxonomy" id="120398"/>
    <lineage>
        <taxon>Eukaryota</taxon>
        <taxon>Sar</taxon>
        <taxon>Stramenopiles</taxon>
        <taxon>Oomycota</taxon>
        <taxon>Saprolegniomycetes</taxon>
        <taxon>Saprolegniales</taxon>
        <taxon>Verrucalvaceae</taxon>
        <taxon>Aphanomyces</taxon>
    </lineage>
</organism>
<dbReference type="OrthoDB" id="125363at2759"/>
<keyword evidence="1" id="KW-0732">Signal</keyword>
<dbReference type="InterPro" id="IPR002909">
    <property type="entry name" value="IPT_dom"/>
</dbReference>
<sequence length="949" mass="101939">MPPSFLFVTVCLLAIVLLSRASSLSDLFLHSLWSASPLEKVTITTNDGWVDVPNTLVQAVLALPTTVLISYCVTVFPQLASLPSTGGLAIIDETRAPGSDDLLAFRVVVDSFAARQSGASTGYFQTEASLVSGYWATPLSAGNHSVHLQWKKIGTYVTEWTINPGVGTGFSGGCTLVVAAQHTSLWYTQPLVPVSISQPLEWEAVMSVTVTITSNTTVRILYHVPVRPDVLPVDGAGYALDEIDTIIDINGSRYRESTASLMTQAKFSQPGLLMGDMSVTLVPDTYVVTLYWRLNSPTGRLWRSLPSLYDGFMMGRLLAVIGETLNDIEKVSTDSTIFSGVPSPQWFDVGSPLTFFLGETSNVLLRYHLPIQFLHHPSFLSFNQMNDGDVATRLLVDNQPYRSTGSTASGVSRGIQNTEGSMVLSLRPGSHVIRLQWQYEEGLDAQDMLTILNHISNGNQLVALSVQIDSWVDNPMLTAPTKISGLQNQALVVAPAITVQDANPATVVEINYAVIVTFAVVKGVLAIPNPSPGVTFLAPSTVRGRMSDINSALAALTYTPPPMWFGTDYLTLGVKDANVYSLDPVMDNITTVEIDIAHVPSPLVILVPAIPTSVVEDGSVAIQGLQIQGDFNSLSDNGLIPQQIALALRVTNGLLKLGSTTNLIFLIGTGTADSMIQIQGNVTDINNAISAIQYVPDEEYNSLQHVEILDVTVKDIKNQLTTRASVAIHVSDQNDPSTVDVTSPGILLQGYTLQYSGTIPIYVRIQAQSSRGQLNLPLASNVNFITGSPMTRSQSLVLFGLIADLQNALQQISYTRTGSFYGNEMISIESSTSSTFATSDLSYLQLQLSKTQSTPVVQLSTISPSHAISTGGTTINLVGVGLNVTGLACQFGSGDIVGLTSQTFNHATCLAPPSQSTKDTFLVITNGLSVWSNALRFSYDGIVFSESHF</sequence>
<evidence type="ECO:0000259" key="2">
    <source>
        <dbReference type="Pfam" id="PF01833"/>
    </source>
</evidence>
<accession>A0A485LH41</accession>
<evidence type="ECO:0000313" key="3">
    <source>
        <dbReference type="EMBL" id="KAF0687227.1"/>
    </source>
</evidence>
<dbReference type="EMBL" id="CAADRA010006980">
    <property type="protein sequence ID" value="VFT97664.1"/>
    <property type="molecule type" value="Genomic_DNA"/>
</dbReference>
<dbReference type="InterPro" id="IPR013783">
    <property type="entry name" value="Ig-like_fold"/>
</dbReference>
<evidence type="ECO:0000313" key="4">
    <source>
        <dbReference type="EMBL" id="VFT97664.1"/>
    </source>
</evidence>
<protein>
    <submittedName>
        <fullName evidence="4">Aste57867_20989 protein</fullName>
    </submittedName>
</protein>
<feature type="signal peptide" evidence="1">
    <location>
        <begin position="1"/>
        <end position="21"/>
    </location>
</feature>
<evidence type="ECO:0000313" key="5">
    <source>
        <dbReference type="Proteomes" id="UP000332933"/>
    </source>
</evidence>
<gene>
    <name evidence="4" type="primary">Aste57867_20989</name>
    <name evidence="3" type="ORF">As57867_020921</name>
    <name evidence="4" type="ORF">ASTE57867_20989</name>
</gene>
<dbReference type="Pfam" id="PF01833">
    <property type="entry name" value="TIG"/>
    <property type="match status" value="1"/>
</dbReference>
<dbReference type="AlphaFoldDB" id="A0A485LH41"/>
<dbReference type="InterPro" id="IPR014756">
    <property type="entry name" value="Ig_E-set"/>
</dbReference>
<evidence type="ECO:0000256" key="1">
    <source>
        <dbReference type="SAM" id="SignalP"/>
    </source>
</evidence>
<feature type="chain" id="PRO_5033437599" evidence="1">
    <location>
        <begin position="22"/>
        <end position="949"/>
    </location>
</feature>
<dbReference type="EMBL" id="VJMH01006954">
    <property type="protein sequence ID" value="KAF0687227.1"/>
    <property type="molecule type" value="Genomic_DNA"/>
</dbReference>
<name>A0A485LH41_9STRA</name>
<reference evidence="4 5" key="1">
    <citation type="submission" date="2019-03" db="EMBL/GenBank/DDBJ databases">
        <authorList>
            <person name="Gaulin E."/>
            <person name="Dumas B."/>
        </authorList>
    </citation>
    <scope>NUCLEOTIDE SEQUENCE [LARGE SCALE GENOMIC DNA]</scope>
    <source>
        <strain evidence="4">CBS 568.67</strain>
    </source>
</reference>
<keyword evidence="5" id="KW-1185">Reference proteome</keyword>
<dbReference type="Gene3D" id="2.60.40.10">
    <property type="entry name" value="Immunoglobulins"/>
    <property type="match status" value="1"/>
</dbReference>